<dbReference type="GO" id="GO:0000785">
    <property type="term" value="C:chromatin"/>
    <property type="evidence" value="ECO:0007669"/>
    <property type="project" value="TreeGrafter"/>
</dbReference>
<dbReference type="Proteomes" id="UP001206925">
    <property type="component" value="Unassembled WGS sequence"/>
</dbReference>
<evidence type="ECO:0000313" key="7">
    <source>
        <dbReference type="EMBL" id="KAI7741386.1"/>
    </source>
</evidence>
<keyword evidence="3" id="KW-0677">Repeat</keyword>
<feature type="compositionally biased region" description="Gly residues" evidence="6">
    <location>
        <begin position="8"/>
        <end position="30"/>
    </location>
</feature>
<name>A0AAD5GIE3_AMBAR</name>
<comment type="caution">
    <text evidence="7">The sequence shown here is derived from an EMBL/GenBank/DDBJ whole genome shotgun (WGS) entry which is preliminary data.</text>
</comment>
<dbReference type="SUPFAM" id="SSF47762">
    <property type="entry name" value="PAH2 domain"/>
    <property type="match status" value="2"/>
</dbReference>
<dbReference type="GO" id="GO:0000118">
    <property type="term" value="C:histone deacetylase complex"/>
    <property type="evidence" value="ECO:0007669"/>
    <property type="project" value="TreeGrafter"/>
</dbReference>
<keyword evidence="4 5" id="KW-0539">Nucleus</keyword>
<dbReference type="InterPro" id="IPR036600">
    <property type="entry name" value="PAH_sf"/>
</dbReference>
<feature type="region of interest" description="Disordered" evidence="6">
    <location>
        <begin position="1"/>
        <end position="33"/>
    </location>
</feature>
<dbReference type="InterPro" id="IPR003822">
    <property type="entry name" value="PAH"/>
</dbReference>
<dbReference type="InterPro" id="IPR039774">
    <property type="entry name" value="Sin3-like"/>
</dbReference>
<dbReference type="GO" id="GO:0003714">
    <property type="term" value="F:transcription corepressor activity"/>
    <property type="evidence" value="ECO:0007669"/>
    <property type="project" value="InterPro"/>
</dbReference>
<evidence type="ECO:0000256" key="4">
    <source>
        <dbReference type="ARBA" id="ARBA00023242"/>
    </source>
</evidence>
<dbReference type="PANTHER" id="PTHR12346:SF8">
    <property type="entry name" value="PAIRED AMPHIPATHIC HELIX PROTEIN SIN3-LIKE 2"/>
    <property type="match status" value="1"/>
</dbReference>
<dbReference type="PANTHER" id="PTHR12346">
    <property type="entry name" value="SIN3B-RELATED"/>
    <property type="match status" value="1"/>
</dbReference>
<dbReference type="Pfam" id="PF02671">
    <property type="entry name" value="PAH"/>
    <property type="match status" value="2"/>
</dbReference>
<organism evidence="7 8">
    <name type="scientific">Ambrosia artemisiifolia</name>
    <name type="common">Common ragweed</name>
    <dbReference type="NCBI Taxonomy" id="4212"/>
    <lineage>
        <taxon>Eukaryota</taxon>
        <taxon>Viridiplantae</taxon>
        <taxon>Streptophyta</taxon>
        <taxon>Embryophyta</taxon>
        <taxon>Tracheophyta</taxon>
        <taxon>Spermatophyta</taxon>
        <taxon>Magnoliopsida</taxon>
        <taxon>eudicotyledons</taxon>
        <taxon>Gunneridae</taxon>
        <taxon>Pentapetalae</taxon>
        <taxon>asterids</taxon>
        <taxon>campanulids</taxon>
        <taxon>Asterales</taxon>
        <taxon>Asteraceae</taxon>
        <taxon>Asteroideae</taxon>
        <taxon>Heliantheae alliance</taxon>
        <taxon>Heliantheae</taxon>
        <taxon>Ambrosia</taxon>
    </lineage>
</organism>
<accession>A0AAD5GIE3</accession>
<evidence type="ECO:0000256" key="5">
    <source>
        <dbReference type="PROSITE-ProRule" id="PRU00810"/>
    </source>
</evidence>
<keyword evidence="2" id="KW-0678">Repressor</keyword>
<dbReference type="GO" id="GO:0000122">
    <property type="term" value="P:negative regulation of transcription by RNA polymerase II"/>
    <property type="evidence" value="ECO:0007669"/>
    <property type="project" value="TreeGrafter"/>
</dbReference>
<dbReference type="FunFam" id="1.20.1160.11:FF:000001">
    <property type="entry name" value="Paired amphipathic helix protein Sin3"/>
    <property type="match status" value="1"/>
</dbReference>
<feature type="non-terminal residue" evidence="7">
    <location>
        <position position="1"/>
    </location>
</feature>
<comment type="subcellular location">
    <subcellularLocation>
        <location evidence="1 5">Nucleus</location>
    </subcellularLocation>
</comment>
<sequence>YGQPQAPGGAGEAAGGAGAGVGGGGGGVSGGSSAQKLTTNDALTYLKEVKDMFQDQREKYDMFLDVMKDFKAQRIDTTGVIARVKELFKGHNNLIFGFNTFLPKGYEITVIEDDEAPPKRTVEFEEAISFVNKIKKRFQNDDQVYKSFLDILNMYRKEHKGINEVYS</sequence>
<dbReference type="AlphaFoldDB" id="A0AAD5GIE3"/>
<dbReference type="Gene3D" id="1.20.1160.11">
    <property type="entry name" value="Paired amphipathic helix"/>
    <property type="match status" value="2"/>
</dbReference>
<feature type="non-terminal residue" evidence="7">
    <location>
        <position position="167"/>
    </location>
</feature>
<evidence type="ECO:0000313" key="8">
    <source>
        <dbReference type="Proteomes" id="UP001206925"/>
    </source>
</evidence>
<dbReference type="EMBL" id="JAMZMK010008207">
    <property type="protein sequence ID" value="KAI7741386.1"/>
    <property type="molecule type" value="Genomic_DNA"/>
</dbReference>
<evidence type="ECO:0000256" key="2">
    <source>
        <dbReference type="ARBA" id="ARBA00022491"/>
    </source>
</evidence>
<dbReference type="FunFam" id="1.20.1160.11:FF:000003">
    <property type="entry name" value="Paired amphipathic helix SIN3-like protein"/>
    <property type="match status" value="1"/>
</dbReference>
<reference evidence="7" key="1">
    <citation type="submission" date="2022-06" db="EMBL/GenBank/DDBJ databases">
        <title>Uncovering the hologenomic basis of an extraordinary plant invasion.</title>
        <authorList>
            <person name="Bieker V.C."/>
            <person name="Martin M.D."/>
            <person name="Gilbert T."/>
            <person name="Hodgins K."/>
            <person name="Battlay P."/>
            <person name="Petersen B."/>
            <person name="Wilson J."/>
        </authorList>
    </citation>
    <scope>NUCLEOTIDE SEQUENCE</scope>
    <source>
        <strain evidence="7">AA19_3_7</strain>
        <tissue evidence="7">Leaf</tissue>
    </source>
</reference>
<evidence type="ECO:0000256" key="3">
    <source>
        <dbReference type="ARBA" id="ARBA00022737"/>
    </source>
</evidence>
<keyword evidence="8" id="KW-1185">Reference proteome</keyword>
<protein>
    <recommendedName>
        <fullName evidence="9">Paired amphipathic helix protein Sin3-like 2</fullName>
    </recommendedName>
</protein>
<dbReference type="PROSITE" id="PS51477">
    <property type="entry name" value="PAH"/>
    <property type="match status" value="2"/>
</dbReference>
<evidence type="ECO:0000256" key="1">
    <source>
        <dbReference type="ARBA" id="ARBA00004123"/>
    </source>
</evidence>
<evidence type="ECO:0000256" key="6">
    <source>
        <dbReference type="SAM" id="MobiDB-lite"/>
    </source>
</evidence>
<gene>
    <name evidence="7" type="ORF">M8C21_000846</name>
</gene>
<evidence type="ECO:0008006" key="9">
    <source>
        <dbReference type="Google" id="ProtNLM"/>
    </source>
</evidence>
<proteinExistence type="predicted"/>